<evidence type="ECO:0000259" key="3">
    <source>
        <dbReference type="PROSITE" id="PS51782"/>
    </source>
</evidence>
<dbReference type="InterPro" id="IPR016047">
    <property type="entry name" value="M23ase_b-sheet_dom"/>
</dbReference>
<reference evidence="5" key="1">
    <citation type="submission" date="2006-12" db="EMBL/GenBank/DDBJ databases">
        <title>Complete sequence of Halorhodospira halophila SL1.</title>
        <authorList>
            <consortium name="US DOE Joint Genome Institute"/>
            <person name="Copeland A."/>
            <person name="Lucas S."/>
            <person name="Lapidus A."/>
            <person name="Barry K."/>
            <person name="Detter J.C."/>
            <person name="Glavina del Rio T."/>
            <person name="Hammon N."/>
            <person name="Israni S."/>
            <person name="Dalin E."/>
            <person name="Tice H."/>
            <person name="Pitluck S."/>
            <person name="Saunders E."/>
            <person name="Brettin T."/>
            <person name="Bruce D."/>
            <person name="Han C."/>
            <person name="Tapia R."/>
            <person name="Schmutz J."/>
            <person name="Larimer F."/>
            <person name="Land M."/>
            <person name="Hauser L."/>
            <person name="Kyrpides N."/>
            <person name="Mikhailova N."/>
            <person name="Hoff W."/>
            <person name="Richardson P."/>
        </authorList>
    </citation>
    <scope>NUCLEOTIDE SEQUENCE [LARGE SCALE GENOMIC DNA]</scope>
    <source>
        <strain evidence="5">DSM 244 / SL1</strain>
    </source>
</reference>
<dbReference type="PANTHER" id="PTHR21666">
    <property type="entry name" value="PEPTIDASE-RELATED"/>
    <property type="match status" value="1"/>
</dbReference>
<dbReference type="RefSeq" id="WP_011814217.1">
    <property type="nucleotide sequence ID" value="NC_008789.1"/>
</dbReference>
<dbReference type="CDD" id="cd12797">
    <property type="entry name" value="M23_peptidase"/>
    <property type="match status" value="1"/>
</dbReference>
<feature type="domain" description="LysM" evidence="3">
    <location>
        <begin position="38"/>
        <end position="82"/>
    </location>
</feature>
<comment type="similarity">
    <text evidence="1">Belongs to the E.coli NlpD/Haemophilus LppB family.</text>
</comment>
<evidence type="ECO:0000313" key="5">
    <source>
        <dbReference type="Proteomes" id="UP000000647"/>
    </source>
</evidence>
<sequence length="245" mass="26442">MLGTASRILVWALILLLIPGCATLWDGDWEEDGHRRIYLYEVQPGDTLSRIAWRHGLRVEQLQRWNELSSPDQIQAGAYLVLNPPGGAADGDDPTRDASEAPAGDTTSEPPPPPDDPPAYELDWVWPAEGEVQRSYATDSGGKSGIQIGGSEGDSIRAAADGEVVYSGSGLRGYGNLVILMHDDRFLSAYGYNRTLKVQEGDRVSGGDPIAEMGRAPGAEAASLHFEIRIDGEVVDPEAYLPARD</sequence>
<dbReference type="OrthoDB" id="9793746at2"/>
<dbReference type="SUPFAM" id="SSF51261">
    <property type="entry name" value="Duplicated hybrid motif"/>
    <property type="match status" value="1"/>
</dbReference>
<dbReference type="AlphaFoldDB" id="A1WWY3"/>
<dbReference type="InterPro" id="IPR050570">
    <property type="entry name" value="Cell_wall_metabolism_enzyme"/>
</dbReference>
<evidence type="ECO:0000313" key="4">
    <source>
        <dbReference type="EMBL" id="ABM62195.1"/>
    </source>
</evidence>
<dbReference type="HOGENOM" id="CLU_029425_0_4_6"/>
<accession>A1WWY3</accession>
<dbReference type="PROSITE" id="PS51782">
    <property type="entry name" value="LYSM"/>
    <property type="match status" value="1"/>
</dbReference>
<protein>
    <submittedName>
        <fullName evidence="4">Peptidase M23B</fullName>
    </submittedName>
</protein>
<feature type="region of interest" description="Disordered" evidence="2">
    <location>
        <begin position="81"/>
        <end position="120"/>
    </location>
</feature>
<dbReference type="Gene3D" id="3.10.350.10">
    <property type="entry name" value="LysM domain"/>
    <property type="match status" value="1"/>
</dbReference>
<dbReference type="InterPro" id="IPR011055">
    <property type="entry name" value="Dup_hybrid_motif"/>
</dbReference>
<dbReference type="CDD" id="cd00118">
    <property type="entry name" value="LysM"/>
    <property type="match status" value="1"/>
</dbReference>
<organism evidence="4 5">
    <name type="scientific">Halorhodospira halophila (strain DSM 244 / SL1)</name>
    <name type="common">Ectothiorhodospira halophila (strain DSM 244 / SL1)</name>
    <dbReference type="NCBI Taxonomy" id="349124"/>
    <lineage>
        <taxon>Bacteria</taxon>
        <taxon>Pseudomonadati</taxon>
        <taxon>Pseudomonadota</taxon>
        <taxon>Gammaproteobacteria</taxon>
        <taxon>Chromatiales</taxon>
        <taxon>Ectothiorhodospiraceae</taxon>
        <taxon>Halorhodospira</taxon>
    </lineage>
</organism>
<dbReference type="Gene3D" id="2.70.70.10">
    <property type="entry name" value="Glucose Permease (Domain IIA)"/>
    <property type="match status" value="1"/>
</dbReference>
<dbReference type="EMBL" id="CP000544">
    <property type="protein sequence ID" value="ABM62195.1"/>
    <property type="molecule type" value="Genomic_DNA"/>
</dbReference>
<name>A1WWY3_HALHL</name>
<dbReference type="PANTHER" id="PTHR21666:SF263">
    <property type="entry name" value="MUREIN HYDROLASE ACTIVATOR NLPD"/>
    <property type="match status" value="1"/>
</dbReference>
<dbReference type="Pfam" id="PF01551">
    <property type="entry name" value="Peptidase_M23"/>
    <property type="match status" value="1"/>
</dbReference>
<proteinExistence type="inferred from homology"/>
<evidence type="ECO:0000256" key="2">
    <source>
        <dbReference type="SAM" id="MobiDB-lite"/>
    </source>
</evidence>
<keyword evidence="5" id="KW-1185">Reference proteome</keyword>
<dbReference type="Pfam" id="PF01476">
    <property type="entry name" value="LysM"/>
    <property type="match status" value="1"/>
</dbReference>
<dbReference type="eggNOG" id="COG1388">
    <property type="taxonomic scope" value="Bacteria"/>
</dbReference>
<gene>
    <name evidence="4" type="ordered locus">Hhal_1428</name>
</gene>
<dbReference type="Proteomes" id="UP000000647">
    <property type="component" value="Chromosome"/>
</dbReference>
<evidence type="ECO:0000256" key="1">
    <source>
        <dbReference type="ARBA" id="ARBA00038420"/>
    </source>
</evidence>
<reference evidence="4 5" key="2">
    <citation type="journal article" date="2013" name="Stand. Genomic Sci.">
        <title>Complete genome sequence of Halorhodospira halophila SL1.</title>
        <authorList>
            <person name="Challacombe J.F."/>
            <person name="Majid S."/>
            <person name="Deole R."/>
            <person name="Brettin T.S."/>
            <person name="Bruce D."/>
            <person name="Delano S.F."/>
            <person name="Detter J.C."/>
            <person name="Gleasner C.D."/>
            <person name="Han C.S."/>
            <person name="Misra M."/>
            <person name="Reitenga K.G."/>
            <person name="Mikhailova N."/>
            <person name="Woyke T."/>
            <person name="Pitluck S."/>
            <person name="Nolan M."/>
            <person name="Land M.L."/>
            <person name="Saunders E."/>
            <person name="Tapia R."/>
            <person name="Lapidus A."/>
            <person name="Ivanova N."/>
            <person name="Hoff W.D."/>
        </authorList>
    </citation>
    <scope>NUCLEOTIDE SEQUENCE [LARGE SCALE GENOMIC DNA]</scope>
    <source>
        <strain evidence="5">DSM 244 / SL1</strain>
    </source>
</reference>
<dbReference type="GO" id="GO:0032153">
    <property type="term" value="C:cell division site"/>
    <property type="evidence" value="ECO:0007669"/>
    <property type="project" value="TreeGrafter"/>
</dbReference>
<dbReference type="GO" id="GO:0009279">
    <property type="term" value="C:cell outer membrane"/>
    <property type="evidence" value="ECO:0007669"/>
    <property type="project" value="TreeGrafter"/>
</dbReference>
<dbReference type="STRING" id="349124.Hhal_1428"/>
<dbReference type="eggNOG" id="COG4942">
    <property type="taxonomic scope" value="Bacteria"/>
</dbReference>
<dbReference type="InterPro" id="IPR018392">
    <property type="entry name" value="LysM"/>
</dbReference>
<dbReference type="GO" id="GO:0004222">
    <property type="term" value="F:metalloendopeptidase activity"/>
    <property type="evidence" value="ECO:0007669"/>
    <property type="project" value="TreeGrafter"/>
</dbReference>
<dbReference type="InterPro" id="IPR036779">
    <property type="entry name" value="LysM_dom_sf"/>
</dbReference>
<dbReference type="KEGG" id="hha:Hhal_1428"/>
<dbReference type="SMART" id="SM00257">
    <property type="entry name" value="LysM"/>
    <property type="match status" value="1"/>
</dbReference>